<dbReference type="EMBL" id="CAMXCT010000048">
    <property type="protein sequence ID" value="CAI3973015.1"/>
    <property type="molecule type" value="Genomic_DNA"/>
</dbReference>
<name>A0A9P1BI83_9DINO</name>
<dbReference type="EMBL" id="CAMXCT020000048">
    <property type="protein sequence ID" value="CAL1126390.1"/>
    <property type="molecule type" value="Genomic_DNA"/>
</dbReference>
<dbReference type="InterPro" id="IPR007138">
    <property type="entry name" value="ABM_dom"/>
</dbReference>
<reference evidence="3" key="1">
    <citation type="submission" date="2022-10" db="EMBL/GenBank/DDBJ databases">
        <authorList>
            <person name="Chen Y."/>
            <person name="Dougan E. K."/>
            <person name="Chan C."/>
            <person name="Rhodes N."/>
            <person name="Thang M."/>
        </authorList>
    </citation>
    <scope>NUCLEOTIDE SEQUENCE</scope>
</reference>
<evidence type="ECO:0000256" key="1">
    <source>
        <dbReference type="SAM" id="MobiDB-lite"/>
    </source>
</evidence>
<gene>
    <name evidence="3" type="ORF">C1SCF055_LOCUS1546</name>
</gene>
<evidence type="ECO:0000313" key="3">
    <source>
        <dbReference type="EMBL" id="CAI3973015.1"/>
    </source>
</evidence>
<sequence length="248" mass="26649">MHNTNFLGLVRLGQDRLREVADVHSPGATASRNPFEGLNPFEGSEGSNPFSDSSADAADGADAGAGAGDRGSVEKLNPFSSGSVKALEVGGSNPFLDAESELGGCSGPMAKRELMYLGLGASLMASLLLITGSLGSVKQKGYEGAWSLTIQLRFKDVATRDEFLKFWGVLARYVRDYEPFCLLFEAIQSDKDPLLLIVDERYTDKDVYGKHRSSDAFNVFRPQMQKLQDAGRLQVLGESGVGISLSSI</sequence>
<feature type="domain" description="ABM" evidence="2">
    <location>
        <begin position="160"/>
        <end position="221"/>
    </location>
</feature>
<proteinExistence type="predicted"/>
<dbReference type="Pfam" id="PF03992">
    <property type="entry name" value="ABM"/>
    <property type="match status" value="1"/>
</dbReference>
<reference evidence="4" key="2">
    <citation type="submission" date="2024-04" db="EMBL/GenBank/DDBJ databases">
        <authorList>
            <person name="Chen Y."/>
            <person name="Shah S."/>
            <person name="Dougan E. K."/>
            <person name="Thang M."/>
            <person name="Chan C."/>
        </authorList>
    </citation>
    <scope>NUCLEOTIDE SEQUENCE [LARGE SCALE GENOMIC DNA]</scope>
</reference>
<protein>
    <recommendedName>
        <fullName evidence="2">ABM domain-containing protein</fullName>
    </recommendedName>
</protein>
<dbReference type="Proteomes" id="UP001152797">
    <property type="component" value="Unassembled WGS sequence"/>
</dbReference>
<evidence type="ECO:0000313" key="4">
    <source>
        <dbReference type="EMBL" id="CAL1126390.1"/>
    </source>
</evidence>
<feature type="compositionally biased region" description="Low complexity" evidence="1">
    <location>
        <begin position="51"/>
        <end position="62"/>
    </location>
</feature>
<dbReference type="Gene3D" id="3.30.70.100">
    <property type="match status" value="1"/>
</dbReference>
<dbReference type="InterPro" id="IPR011008">
    <property type="entry name" value="Dimeric_a/b-barrel"/>
</dbReference>
<dbReference type="AlphaFoldDB" id="A0A9P1BI83"/>
<feature type="region of interest" description="Disordered" evidence="1">
    <location>
        <begin position="24"/>
        <end position="72"/>
    </location>
</feature>
<dbReference type="EMBL" id="CAMXCT030000048">
    <property type="protein sequence ID" value="CAL4760327.1"/>
    <property type="molecule type" value="Genomic_DNA"/>
</dbReference>
<comment type="caution">
    <text evidence="3">The sequence shown here is derived from an EMBL/GenBank/DDBJ whole genome shotgun (WGS) entry which is preliminary data.</text>
</comment>
<evidence type="ECO:0000313" key="5">
    <source>
        <dbReference type="Proteomes" id="UP001152797"/>
    </source>
</evidence>
<keyword evidence="5" id="KW-1185">Reference proteome</keyword>
<dbReference type="SUPFAM" id="SSF54909">
    <property type="entry name" value="Dimeric alpha+beta barrel"/>
    <property type="match status" value="1"/>
</dbReference>
<organism evidence="3">
    <name type="scientific">Cladocopium goreaui</name>
    <dbReference type="NCBI Taxonomy" id="2562237"/>
    <lineage>
        <taxon>Eukaryota</taxon>
        <taxon>Sar</taxon>
        <taxon>Alveolata</taxon>
        <taxon>Dinophyceae</taxon>
        <taxon>Suessiales</taxon>
        <taxon>Symbiodiniaceae</taxon>
        <taxon>Cladocopium</taxon>
    </lineage>
</organism>
<dbReference type="OrthoDB" id="10011777at2759"/>
<evidence type="ECO:0000259" key="2">
    <source>
        <dbReference type="Pfam" id="PF03992"/>
    </source>
</evidence>
<accession>A0A9P1BI83</accession>